<reference evidence="4 5" key="1">
    <citation type="submission" date="2017-01" db="EMBL/GenBank/DDBJ databases">
        <authorList>
            <person name="Mah S.A."/>
            <person name="Swanson W.J."/>
            <person name="Moy G.W."/>
            <person name="Vacquier V.D."/>
        </authorList>
    </citation>
    <scope>NUCLEOTIDE SEQUENCE [LARGE SCALE GENOMIC DNA]</scope>
    <source>
        <strain evidence="4 5">DCY110</strain>
    </source>
</reference>
<feature type="repeat" description="TPR" evidence="1">
    <location>
        <begin position="100"/>
        <end position="133"/>
    </location>
</feature>
<keyword evidence="3" id="KW-0732">Signal</keyword>
<evidence type="ECO:0000256" key="3">
    <source>
        <dbReference type="SAM" id="SignalP"/>
    </source>
</evidence>
<proteinExistence type="predicted"/>
<accession>A0A1P8JYS7</accession>
<dbReference type="KEGG" id="rhy:RD110_18260"/>
<dbReference type="Gene3D" id="1.25.40.10">
    <property type="entry name" value="Tetratricopeptide repeat domain"/>
    <property type="match status" value="1"/>
</dbReference>
<evidence type="ECO:0000256" key="2">
    <source>
        <dbReference type="SAM" id="MobiDB-lite"/>
    </source>
</evidence>
<dbReference type="PROSITE" id="PS50005">
    <property type="entry name" value="TPR"/>
    <property type="match status" value="2"/>
</dbReference>
<dbReference type="Pfam" id="PF00515">
    <property type="entry name" value="TPR_1"/>
    <property type="match status" value="1"/>
</dbReference>
<dbReference type="Proteomes" id="UP000186609">
    <property type="component" value="Chromosome"/>
</dbReference>
<keyword evidence="5" id="KW-1185">Reference proteome</keyword>
<evidence type="ECO:0000256" key="1">
    <source>
        <dbReference type="PROSITE-ProRule" id="PRU00339"/>
    </source>
</evidence>
<dbReference type="NCBIfam" id="TIGR02521">
    <property type="entry name" value="type_IV_pilW"/>
    <property type="match status" value="1"/>
</dbReference>
<name>A0A1P8JYS7_9BURK</name>
<feature type="chain" id="PRO_5012297887" evidence="3">
    <location>
        <begin position="20"/>
        <end position="284"/>
    </location>
</feature>
<keyword evidence="1" id="KW-0802">TPR repeat</keyword>
<organism evidence="4 5">
    <name type="scientific">Rhodoferax koreensis</name>
    <dbReference type="NCBI Taxonomy" id="1842727"/>
    <lineage>
        <taxon>Bacteria</taxon>
        <taxon>Pseudomonadati</taxon>
        <taxon>Pseudomonadota</taxon>
        <taxon>Betaproteobacteria</taxon>
        <taxon>Burkholderiales</taxon>
        <taxon>Comamonadaceae</taxon>
        <taxon>Rhodoferax</taxon>
    </lineage>
</organism>
<dbReference type="InterPro" id="IPR011990">
    <property type="entry name" value="TPR-like_helical_dom_sf"/>
</dbReference>
<feature type="signal peptide" evidence="3">
    <location>
        <begin position="1"/>
        <end position="19"/>
    </location>
</feature>
<dbReference type="SUPFAM" id="SSF48452">
    <property type="entry name" value="TPR-like"/>
    <property type="match status" value="1"/>
</dbReference>
<gene>
    <name evidence="4" type="ORF">RD110_18260</name>
</gene>
<evidence type="ECO:0000313" key="5">
    <source>
        <dbReference type="Proteomes" id="UP000186609"/>
    </source>
</evidence>
<evidence type="ECO:0000313" key="4">
    <source>
        <dbReference type="EMBL" id="APW38912.1"/>
    </source>
</evidence>
<dbReference type="RefSeq" id="WP_076200893.1">
    <property type="nucleotide sequence ID" value="NZ_CP019236.1"/>
</dbReference>
<dbReference type="Pfam" id="PF13432">
    <property type="entry name" value="TPR_16"/>
    <property type="match status" value="1"/>
</dbReference>
<feature type="region of interest" description="Disordered" evidence="2">
    <location>
        <begin position="33"/>
        <end position="61"/>
    </location>
</feature>
<dbReference type="EMBL" id="CP019236">
    <property type="protein sequence ID" value="APW38912.1"/>
    <property type="molecule type" value="Genomic_DNA"/>
</dbReference>
<dbReference type="SMART" id="SM00028">
    <property type="entry name" value="TPR"/>
    <property type="match status" value="4"/>
</dbReference>
<dbReference type="PROSITE" id="PS51257">
    <property type="entry name" value="PROKAR_LIPOPROTEIN"/>
    <property type="match status" value="1"/>
</dbReference>
<feature type="repeat" description="TPR" evidence="1">
    <location>
        <begin position="66"/>
        <end position="99"/>
    </location>
</feature>
<protein>
    <submittedName>
        <fullName evidence="4">Type IV pilus biogenesis/stability protein PilW</fullName>
    </submittedName>
</protein>
<dbReference type="PANTHER" id="PTHR12558">
    <property type="entry name" value="CELL DIVISION CYCLE 16,23,27"/>
    <property type="match status" value="1"/>
</dbReference>
<dbReference type="InterPro" id="IPR019734">
    <property type="entry name" value="TPR_rpt"/>
</dbReference>
<dbReference type="STRING" id="1842727.RD110_18260"/>
<dbReference type="PANTHER" id="PTHR12558:SF33">
    <property type="entry name" value="BLL7664 PROTEIN"/>
    <property type="match status" value="1"/>
</dbReference>
<sequence>MRMATTIRGWMPLWAGMFAGCLGALSGCTTTTTGPAPMTPAPRIQPVENRPDLMTESDEPEARKRARVRLQLAVGYFEQGQTTVALDELKQSLNIDPSFSEAYNLRGLIYMRLNDPRLAEDSFQRAISLNPREANGLHNYGWLLCTQGRYADADQLFNQALANPTYGGRAKTFMAQGLCQQSAGRLADAERSLARSYELDAGNPITGFNLASLLFQRGELVRAQFYIRRINNSELANAESLWLGIKVERQMQNDEAMRQLAEQLRKRFGQSKEMASYERRAFNE</sequence>
<dbReference type="AlphaFoldDB" id="A0A1P8JYS7"/>
<dbReference type="InterPro" id="IPR013360">
    <property type="entry name" value="Pilus_4_PilW"/>
</dbReference>